<dbReference type="InterPro" id="IPR006379">
    <property type="entry name" value="HAD-SF_hydro_IIB"/>
</dbReference>
<keyword evidence="2" id="KW-1185">Reference proteome</keyword>
<dbReference type="InterPro" id="IPR000150">
    <property type="entry name" value="Cof"/>
</dbReference>
<comment type="caution">
    <text evidence="1">The sequence shown here is derived from an EMBL/GenBank/DDBJ whole genome shotgun (WGS) entry which is preliminary data.</text>
</comment>
<dbReference type="Pfam" id="PF08282">
    <property type="entry name" value="Hydrolase_3"/>
    <property type="match status" value="1"/>
</dbReference>
<evidence type="ECO:0008006" key="3">
    <source>
        <dbReference type="Google" id="ProtNLM"/>
    </source>
</evidence>
<gene>
    <name evidence="1" type="ORF">NRIC_33680</name>
</gene>
<dbReference type="EMBL" id="BJCC01000032">
    <property type="protein sequence ID" value="GCF95477.1"/>
    <property type="molecule type" value="Genomic_DNA"/>
</dbReference>
<name>A0A4P5PBE6_9ENTE</name>
<dbReference type="GO" id="GO:0000287">
    <property type="term" value="F:magnesium ion binding"/>
    <property type="evidence" value="ECO:0007669"/>
    <property type="project" value="TreeGrafter"/>
</dbReference>
<dbReference type="Proteomes" id="UP000290567">
    <property type="component" value="Unassembled WGS sequence"/>
</dbReference>
<dbReference type="PANTHER" id="PTHR10000:SF55">
    <property type="entry name" value="5-AMINO-6-(5-PHOSPHO-D-RIBITYLAMINO)URACIL PHOSPHATASE YCSE"/>
    <property type="match status" value="1"/>
</dbReference>
<sequence>MIKLIASDMDGTLVSNNHDISQGNVEAIKKAQGMGVEFIITTGRSYEDAHPQVSSAGIECNYLVMNGSELRNAQGEIIQSLYLENAIVEQIVEELNRQGLYVEVYTTGGSFSLSDVETCKWAVATKINNFHSEISIEQAYEKAEEHFLYKAIRRVDSIKEVFENDYQVGKIISFSNNREKIAKLRESLSKKYPVNATGSFAINLEITNPLADKGEAIKHYANNRGIYMDEIMTIGDSYNDLGMLSESFGYTIAMGNAIEEVKEQAKYVTDTNDADGVGKAIEQFL</sequence>
<dbReference type="Gene3D" id="3.40.50.1000">
    <property type="entry name" value="HAD superfamily/HAD-like"/>
    <property type="match status" value="1"/>
</dbReference>
<dbReference type="AlphaFoldDB" id="A0A4P5PBE6"/>
<dbReference type="NCBIfam" id="TIGR00099">
    <property type="entry name" value="Cof-subfamily"/>
    <property type="match status" value="1"/>
</dbReference>
<dbReference type="PANTHER" id="PTHR10000">
    <property type="entry name" value="PHOSPHOSERINE PHOSPHATASE"/>
    <property type="match status" value="1"/>
</dbReference>
<dbReference type="GO" id="GO:0016791">
    <property type="term" value="F:phosphatase activity"/>
    <property type="evidence" value="ECO:0007669"/>
    <property type="project" value="TreeGrafter"/>
</dbReference>
<dbReference type="RefSeq" id="WP_146623864.1">
    <property type="nucleotide sequence ID" value="NZ_BJCC01000032.1"/>
</dbReference>
<proteinExistence type="predicted"/>
<accession>A0A4P5PBE6</accession>
<dbReference type="NCBIfam" id="TIGR01484">
    <property type="entry name" value="HAD-SF-IIB"/>
    <property type="match status" value="1"/>
</dbReference>
<dbReference type="OrthoDB" id="9806027at2"/>
<reference evidence="2" key="1">
    <citation type="submission" date="2019-02" db="EMBL/GenBank/DDBJ databases">
        <title>Draft genome sequence of Enterococcus sp. Gos25-1.</title>
        <authorList>
            <person name="Tanaka N."/>
            <person name="Shiwa Y."/>
            <person name="Fujita N."/>
        </authorList>
    </citation>
    <scope>NUCLEOTIDE SEQUENCE [LARGE SCALE GENOMIC DNA]</scope>
    <source>
        <strain evidence="2">Gos25-1</strain>
    </source>
</reference>
<dbReference type="InterPro" id="IPR036412">
    <property type="entry name" value="HAD-like_sf"/>
</dbReference>
<dbReference type="SFLD" id="SFLDG01140">
    <property type="entry name" value="C2.B:_Phosphomannomutase_and_P"/>
    <property type="match status" value="1"/>
</dbReference>
<dbReference type="SFLD" id="SFLDS00003">
    <property type="entry name" value="Haloacid_Dehalogenase"/>
    <property type="match status" value="1"/>
</dbReference>
<dbReference type="InterPro" id="IPR023214">
    <property type="entry name" value="HAD_sf"/>
</dbReference>
<dbReference type="Gene3D" id="3.30.1240.10">
    <property type="match status" value="1"/>
</dbReference>
<protein>
    <recommendedName>
        <fullName evidence="3">Haloacid dehalogenase</fullName>
    </recommendedName>
</protein>
<dbReference type="GO" id="GO:0005829">
    <property type="term" value="C:cytosol"/>
    <property type="evidence" value="ECO:0007669"/>
    <property type="project" value="TreeGrafter"/>
</dbReference>
<evidence type="ECO:0000313" key="1">
    <source>
        <dbReference type="EMBL" id="GCF95477.1"/>
    </source>
</evidence>
<dbReference type="PROSITE" id="PS01228">
    <property type="entry name" value="COF_1"/>
    <property type="match status" value="1"/>
</dbReference>
<organism evidence="1 2">
    <name type="scientific">Enterococcus florum</name>
    <dbReference type="NCBI Taxonomy" id="2480627"/>
    <lineage>
        <taxon>Bacteria</taxon>
        <taxon>Bacillati</taxon>
        <taxon>Bacillota</taxon>
        <taxon>Bacilli</taxon>
        <taxon>Lactobacillales</taxon>
        <taxon>Enterococcaceae</taxon>
        <taxon>Enterococcus</taxon>
    </lineage>
</organism>
<evidence type="ECO:0000313" key="2">
    <source>
        <dbReference type="Proteomes" id="UP000290567"/>
    </source>
</evidence>
<dbReference type="SUPFAM" id="SSF56784">
    <property type="entry name" value="HAD-like"/>
    <property type="match status" value="1"/>
</dbReference>
<dbReference type="CDD" id="cd07516">
    <property type="entry name" value="HAD_Pase"/>
    <property type="match status" value="1"/>
</dbReference>